<dbReference type="SMART" id="SM00672">
    <property type="entry name" value="CAP10"/>
    <property type="match status" value="1"/>
</dbReference>
<dbReference type="Pfam" id="PF05686">
    <property type="entry name" value="Glyco_transf_90"/>
    <property type="match status" value="2"/>
</dbReference>
<gene>
    <name evidence="5" type="ORF">ACMD2_10083</name>
</gene>
<feature type="domain" description="Glycosyl transferase CAP10" evidence="4">
    <location>
        <begin position="127"/>
        <end position="297"/>
    </location>
</feature>
<reference evidence="5 6" key="1">
    <citation type="journal article" date="2016" name="DNA Res.">
        <title>The draft genome of MD-2 pineapple using hybrid error correction of long reads.</title>
        <authorList>
            <person name="Redwan R.M."/>
            <person name="Saidin A."/>
            <person name="Kumar S.V."/>
        </authorList>
    </citation>
    <scope>NUCLEOTIDE SEQUENCE [LARGE SCALE GENOMIC DNA]</scope>
    <source>
        <strain evidence="6">cv. MD2</strain>
        <tissue evidence="5">Leaf</tissue>
    </source>
</reference>
<protein>
    <submittedName>
        <fullName evidence="5">Protein O-glucosyltransferase 1</fullName>
    </submittedName>
</protein>
<dbReference type="PANTHER" id="PTHR12203:SF35">
    <property type="entry name" value="PROTEIN O-GLUCOSYLTRANSFERASE 1"/>
    <property type="match status" value="1"/>
</dbReference>
<evidence type="ECO:0000256" key="3">
    <source>
        <dbReference type="SAM" id="MobiDB-lite"/>
    </source>
</evidence>
<accession>A0A199V662</accession>
<dbReference type="Proteomes" id="UP000092600">
    <property type="component" value="Unassembled WGS sequence"/>
</dbReference>
<proteinExistence type="inferred from homology"/>
<evidence type="ECO:0000313" key="5">
    <source>
        <dbReference type="EMBL" id="OAY72572.1"/>
    </source>
</evidence>
<keyword evidence="2 5" id="KW-0808">Transferase</keyword>
<dbReference type="InterPro" id="IPR006598">
    <property type="entry name" value="CAP10"/>
</dbReference>
<dbReference type="STRING" id="4615.A0A199V662"/>
<organism evidence="5 6">
    <name type="scientific">Ananas comosus</name>
    <name type="common">Pineapple</name>
    <name type="synonym">Ananas ananas</name>
    <dbReference type="NCBI Taxonomy" id="4615"/>
    <lineage>
        <taxon>Eukaryota</taxon>
        <taxon>Viridiplantae</taxon>
        <taxon>Streptophyta</taxon>
        <taxon>Embryophyta</taxon>
        <taxon>Tracheophyta</taxon>
        <taxon>Spermatophyta</taxon>
        <taxon>Magnoliopsida</taxon>
        <taxon>Liliopsida</taxon>
        <taxon>Poales</taxon>
        <taxon>Bromeliaceae</taxon>
        <taxon>Bromelioideae</taxon>
        <taxon>Ananas</taxon>
    </lineage>
</organism>
<evidence type="ECO:0000256" key="1">
    <source>
        <dbReference type="ARBA" id="ARBA00010118"/>
    </source>
</evidence>
<dbReference type="PANTHER" id="PTHR12203">
    <property type="entry name" value="KDEL LYS-ASP-GLU-LEU CONTAINING - RELATED"/>
    <property type="match status" value="1"/>
</dbReference>
<feature type="region of interest" description="Disordered" evidence="3">
    <location>
        <begin position="326"/>
        <end position="373"/>
    </location>
</feature>
<comment type="similarity">
    <text evidence="1">Belongs to the glycosyltransferase 90 family.</text>
</comment>
<feature type="compositionally biased region" description="Basic residues" evidence="3">
    <location>
        <begin position="350"/>
        <end position="359"/>
    </location>
</feature>
<sequence>MAPLPRPNPNPNPNPNLSLLRCAYLSCPLSSAVARRKIPSSSAPDPARPRPACPGFFRAIRRDLAPWRRARISAALLEDARRRAAMRVVVAGGGRRLFVDLYYACVQSRALFTVWGILQLMRRYPGILPDADLMFDCMDRPAINRSDYRSDVGGGIDDPNAPIPPPLFRYCTTKDHFDIPFPDWSFWGCYKIYAEGYAWSVSLKYILSCGSLAFVVDPQYEDFFSRGLVPKENYWPVSSADLCRSIKSAVDWGNAHPSQAEAIGKRGQKLMQDLDMDRVYDYMYHLIVEYSKLLDFKPTPPPSAQEVCVDSLLCVADEQQRQFLERSAASPSPTYPCTLPPPSFDSERRLSKRLQKVRSGRREERTRQAESAA</sequence>
<dbReference type="GO" id="GO:0016740">
    <property type="term" value="F:transferase activity"/>
    <property type="evidence" value="ECO:0007669"/>
    <property type="project" value="UniProtKB-KW"/>
</dbReference>
<dbReference type="EMBL" id="LSRQ01003043">
    <property type="protein sequence ID" value="OAY72572.1"/>
    <property type="molecule type" value="Genomic_DNA"/>
</dbReference>
<evidence type="ECO:0000259" key="4">
    <source>
        <dbReference type="SMART" id="SM00672"/>
    </source>
</evidence>
<dbReference type="InterPro" id="IPR051091">
    <property type="entry name" value="O-Glucosyltr/Glycosyltrsf_90"/>
</dbReference>
<name>A0A199V662_ANACO</name>
<evidence type="ECO:0000256" key="2">
    <source>
        <dbReference type="ARBA" id="ARBA00022679"/>
    </source>
</evidence>
<comment type="caution">
    <text evidence="5">The sequence shown here is derived from an EMBL/GenBank/DDBJ whole genome shotgun (WGS) entry which is preliminary data.</text>
</comment>
<feature type="compositionally biased region" description="Basic and acidic residues" evidence="3">
    <location>
        <begin position="360"/>
        <end position="373"/>
    </location>
</feature>
<evidence type="ECO:0000313" key="6">
    <source>
        <dbReference type="Proteomes" id="UP000092600"/>
    </source>
</evidence>
<dbReference type="AlphaFoldDB" id="A0A199V662"/>